<sequence length="33" mass="3737">MIDSTLPHPLKTNNHYQVKQMHLPGASFMQQSG</sequence>
<feature type="region of interest" description="Disordered" evidence="1">
    <location>
        <begin position="1"/>
        <end position="33"/>
    </location>
</feature>
<accession>A0A0A8Z224</accession>
<evidence type="ECO:0000256" key="1">
    <source>
        <dbReference type="SAM" id="MobiDB-lite"/>
    </source>
</evidence>
<reference evidence="2" key="2">
    <citation type="journal article" date="2015" name="Data Brief">
        <title>Shoot transcriptome of the giant reed, Arundo donax.</title>
        <authorList>
            <person name="Barrero R.A."/>
            <person name="Guerrero F.D."/>
            <person name="Moolhuijzen P."/>
            <person name="Goolsby J.A."/>
            <person name="Tidwell J."/>
            <person name="Bellgard S.E."/>
            <person name="Bellgard M.I."/>
        </authorList>
    </citation>
    <scope>NUCLEOTIDE SEQUENCE</scope>
    <source>
        <tissue evidence="2">Shoot tissue taken approximately 20 cm above the soil surface</tissue>
    </source>
</reference>
<protein>
    <submittedName>
        <fullName evidence="2">Uncharacterized protein</fullName>
    </submittedName>
</protein>
<name>A0A0A8Z224_ARUDO</name>
<proteinExistence type="predicted"/>
<evidence type="ECO:0000313" key="2">
    <source>
        <dbReference type="EMBL" id="JAD31718.1"/>
    </source>
</evidence>
<organism evidence="2">
    <name type="scientific">Arundo donax</name>
    <name type="common">Giant reed</name>
    <name type="synonym">Donax arundinaceus</name>
    <dbReference type="NCBI Taxonomy" id="35708"/>
    <lineage>
        <taxon>Eukaryota</taxon>
        <taxon>Viridiplantae</taxon>
        <taxon>Streptophyta</taxon>
        <taxon>Embryophyta</taxon>
        <taxon>Tracheophyta</taxon>
        <taxon>Spermatophyta</taxon>
        <taxon>Magnoliopsida</taxon>
        <taxon>Liliopsida</taxon>
        <taxon>Poales</taxon>
        <taxon>Poaceae</taxon>
        <taxon>PACMAD clade</taxon>
        <taxon>Arundinoideae</taxon>
        <taxon>Arundineae</taxon>
        <taxon>Arundo</taxon>
    </lineage>
</organism>
<dbReference type="AlphaFoldDB" id="A0A0A8Z224"/>
<reference evidence="2" key="1">
    <citation type="submission" date="2014-09" db="EMBL/GenBank/DDBJ databases">
        <authorList>
            <person name="Magalhaes I.L.F."/>
            <person name="Oliveira U."/>
            <person name="Santos F.R."/>
            <person name="Vidigal T.H.D.A."/>
            <person name="Brescovit A.D."/>
            <person name="Santos A.J."/>
        </authorList>
    </citation>
    <scope>NUCLEOTIDE SEQUENCE</scope>
    <source>
        <tissue evidence="2">Shoot tissue taken approximately 20 cm above the soil surface</tissue>
    </source>
</reference>
<dbReference type="EMBL" id="GBRH01266177">
    <property type="protein sequence ID" value="JAD31718.1"/>
    <property type="molecule type" value="Transcribed_RNA"/>
</dbReference>